<dbReference type="KEGG" id="paek:D3873_11325"/>
<evidence type="ECO:0000313" key="1">
    <source>
        <dbReference type="EMBL" id="AYC30842.1"/>
    </source>
</evidence>
<dbReference type="EMBL" id="CP032418">
    <property type="protein sequence ID" value="AYC30842.1"/>
    <property type="molecule type" value="Genomic_DNA"/>
</dbReference>
<proteinExistence type="predicted"/>
<keyword evidence="2" id="KW-1185">Reference proteome</keyword>
<dbReference type="OrthoDB" id="5616024at2"/>
<organism evidence="1 2">
    <name type="scientific">Paenisporosarcina cavernae</name>
    <dbReference type="NCBI Taxonomy" id="2320858"/>
    <lineage>
        <taxon>Bacteria</taxon>
        <taxon>Bacillati</taxon>
        <taxon>Bacillota</taxon>
        <taxon>Bacilli</taxon>
        <taxon>Bacillales</taxon>
        <taxon>Caryophanaceae</taxon>
        <taxon>Paenisporosarcina</taxon>
    </lineage>
</organism>
<evidence type="ECO:0000313" key="2">
    <source>
        <dbReference type="Proteomes" id="UP000265725"/>
    </source>
</evidence>
<dbReference type="InterPro" id="IPR019657">
    <property type="entry name" value="ComFB"/>
</dbReference>
<protein>
    <submittedName>
        <fullName evidence="1">Competence protein ComFB</fullName>
    </submittedName>
</protein>
<sequence>MEEIVRSLVMVLMRGSEYQMICKCPKCEADIMALTLNSVPSHYVTSSFGREAAYEQLNTKENLEWINKRIIRAIHVVSKYPKH</sequence>
<reference evidence="2" key="1">
    <citation type="submission" date="2018-09" db="EMBL/GenBank/DDBJ databases">
        <authorList>
            <person name="Zhu H."/>
        </authorList>
    </citation>
    <scope>NUCLEOTIDE SEQUENCE [LARGE SCALE GENOMIC DNA]</scope>
    <source>
        <strain evidence="2">K2R23-3</strain>
    </source>
</reference>
<name>A0A385YZQ1_9BACL</name>
<gene>
    <name evidence="1" type="ORF">D3873_11325</name>
</gene>
<accession>A0A385YZQ1</accession>
<dbReference type="Proteomes" id="UP000265725">
    <property type="component" value="Chromosome"/>
</dbReference>
<dbReference type="AlphaFoldDB" id="A0A385YZQ1"/>
<dbReference type="Pfam" id="PF10719">
    <property type="entry name" value="ComFB"/>
    <property type="match status" value="1"/>
</dbReference>